<name>A0ABT2WCF7_9BACI</name>
<keyword evidence="1" id="KW-0812">Transmembrane</keyword>
<dbReference type="EMBL" id="JAOUSE010000004">
    <property type="protein sequence ID" value="MCU9593353.1"/>
    <property type="molecule type" value="Genomic_DNA"/>
</dbReference>
<gene>
    <name evidence="2" type="ORF">OEV82_02640</name>
</gene>
<evidence type="ECO:0000313" key="3">
    <source>
        <dbReference type="Proteomes" id="UP001208656"/>
    </source>
</evidence>
<dbReference type="RefSeq" id="WP_263060915.1">
    <property type="nucleotide sequence ID" value="NZ_JAOUSE010000004.1"/>
</dbReference>
<protein>
    <submittedName>
        <fullName evidence="2">Metal-dependent hydrolase</fullName>
    </submittedName>
</protein>
<dbReference type="PANTHER" id="PTHR35531">
    <property type="entry name" value="INNER MEMBRANE PROTEIN YBCI-RELATED"/>
    <property type="match status" value="1"/>
</dbReference>
<evidence type="ECO:0000256" key="1">
    <source>
        <dbReference type="SAM" id="Phobius"/>
    </source>
</evidence>
<dbReference type="Proteomes" id="UP001208656">
    <property type="component" value="Unassembled WGS sequence"/>
</dbReference>
<feature type="transmembrane region" description="Helical" evidence="1">
    <location>
        <begin position="140"/>
        <end position="157"/>
    </location>
</feature>
<keyword evidence="1" id="KW-0472">Membrane</keyword>
<keyword evidence="1" id="KW-1133">Transmembrane helix</keyword>
<proteinExistence type="predicted"/>
<reference evidence="2 3" key="1">
    <citation type="submission" date="2022-10" db="EMBL/GenBank/DDBJ databases">
        <title>Description of Fervidibacillus gen. nov. in the family Fervidibacillaceae fam. nov. with two species, Fervidibacillus albus sp. nov., and Fervidibacillus halotolerans sp. nov., isolated from tidal flat sediments.</title>
        <authorList>
            <person name="Kwon K.K."/>
            <person name="Yang S.-H."/>
        </authorList>
    </citation>
    <scope>NUCLEOTIDE SEQUENCE [LARGE SCALE GENOMIC DNA]</scope>
    <source>
        <strain evidence="2 3">DSM 23332</strain>
    </source>
</reference>
<dbReference type="GO" id="GO:0016787">
    <property type="term" value="F:hydrolase activity"/>
    <property type="evidence" value="ECO:0007669"/>
    <property type="project" value="UniProtKB-KW"/>
</dbReference>
<sequence>MQGNTHILGGIATGTIYLHYVGPVDGEVLFFSGLMFGALLPDIDHKSSKIGRAVPLIDNIISSAFGHRTFTHSLLILLLGYWLFQTISLPVSLELGILLGMVNHILLDMLTVDGVKFLWPFKVRVGIPVGVKSGGPFEQALIVFFVIMIGYFGYQIYF</sequence>
<keyword evidence="2" id="KW-0378">Hydrolase</keyword>
<organism evidence="2 3">
    <name type="scientific">Pallidibacillus thermolactis</name>
    <dbReference type="NCBI Taxonomy" id="251051"/>
    <lineage>
        <taxon>Bacteria</taxon>
        <taxon>Bacillati</taxon>
        <taxon>Bacillota</taxon>
        <taxon>Bacilli</taxon>
        <taxon>Bacillales</taxon>
        <taxon>Bacillaceae</taxon>
        <taxon>Pallidibacillus</taxon>
    </lineage>
</organism>
<feature type="transmembrane region" description="Helical" evidence="1">
    <location>
        <begin position="65"/>
        <end position="84"/>
    </location>
</feature>
<evidence type="ECO:0000313" key="2">
    <source>
        <dbReference type="EMBL" id="MCU9593353.1"/>
    </source>
</evidence>
<feature type="transmembrane region" description="Helical" evidence="1">
    <location>
        <begin position="96"/>
        <end position="119"/>
    </location>
</feature>
<dbReference type="Pfam" id="PF04307">
    <property type="entry name" value="YdjM"/>
    <property type="match status" value="1"/>
</dbReference>
<accession>A0ABT2WCF7</accession>
<comment type="caution">
    <text evidence="2">The sequence shown here is derived from an EMBL/GenBank/DDBJ whole genome shotgun (WGS) entry which is preliminary data.</text>
</comment>
<dbReference type="InterPro" id="IPR007404">
    <property type="entry name" value="YdjM-like"/>
</dbReference>
<keyword evidence="3" id="KW-1185">Reference proteome</keyword>
<dbReference type="PANTHER" id="PTHR35531:SF1">
    <property type="entry name" value="INNER MEMBRANE PROTEIN YBCI-RELATED"/>
    <property type="match status" value="1"/>
</dbReference>